<dbReference type="HOGENOM" id="CLU_067347_1_0_9"/>
<dbReference type="EMBL" id="CP000724">
    <property type="protein sequence ID" value="ABR48807.1"/>
    <property type="molecule type" value="Genomic_DNA"/>
</dbReference>
<dbReference type="GO" id="GO:0004534">
    <property type="term" value="F:5'-3' RNA exonuclease activity"/>
    <property type="evidence" value="ECO:0007669"/>
    <property type="project" value="TreeGrafter"/>
</dbReference>
<dbReference type="SMART" id="SM00481">
    <property type="entry name" value="POLIIIAc"/>
    <property type="match status" value="1"/>
</dbReference>
<dbReference type="KEGG" id="amt:Amet_2655"/>
<dbReference type="InterPro" id="IPR004013">
    <property type="entry name" value="PHP_dom"/>
</dbReference>
<dbReference type="eggNOG" id="COG0613">
    <property type="taxonomic scope" value="Bacteria"/>
</dbReference>
<organism evidence="2 3">
    <name type="scientific">Alkaliphilus metalliredigens (strain QYMF)</name>
    <dbReference type="NCBI Taxonomy" id="293826"/>
    <lineage>
        <taxon>Bacteria</taxon>
        <taxon>Bacillati</taxon>
        <taxon>Bacillota</taxon>
        <taxon>Clostridia</taxon>
        <taxon>Peptostreptococcales</taxon>
        <taxon>Natronincolaceae</taxon>
        <taxon>Alkaliphilus</taxon>
    </lineage>
</organism>
<keyword evidence="3" id="KW-1185">Reference proteome</keyword>
<evidence type="ECO:0000313" key="3">
    <source>
        <dbReference type="Proteomes" id="UP000001572"/>
    </source>
</evidence>
<sequence>MKYIDMHTHTTASDGNLSPSQLIDYAVAKGLNGIAITDHDSINGLEEAQLQSRKYHDFYFIPGIELSTVHHNEEVHILGYDINVESPQLFNILQKLQDARTERAGKIISKLQKLGFIISYEEVLERISTSGVIGRPHIANLLVEKKYIPSVSIAFEKYLNQGCPAYVSRYKLTPFEAVDIINRAGGQAVIAHPGLLKDLHILHDILESNIAGIEVYHSDHTTEHVSQFLDMAQKHNLGITGGSDFHCASSNIGMHGDLGSVKVPLENAKRLLSKRG</sequence>
<proteinExistence type="predicted"/>
<accession>A6TRI9</accession>
<dbReference type="Pfam" id="PF02811">
    <property type="entry name" value="PHP"/>
    <property type="match status" value="1"/>
</dbReference>
<dbReference type="GO" id="GO:0035312">
    <property type="term" value="F:5'-3' DNA exonuclease activity"/>
    <property type="evidence" value="ECO:0007669"/>
    <property type="project" value="TreeGrafter"/>
</dbReference>
<dbReference type="Gene3D" id="1.10.150.650">
    <property type="match status" value="1"/>
</dbReference>
<dbReference type="OrthoDB" id="9791620at2"/>
<dbReference type="PANTHER" id="PTHR42924">
    <property type="entry name" value="EXONUCLEASE"/>
    <property type="match status" value="1"/>
</dbReference>
<dbReference type="SUPFAM" id="SSF89550">
    <property type="entry name" value="PHP domain-like"/>
    <property type="match status" value="1"/>
</dbReference>
<evidence type="ECO:0000313" key="2">
    <source>
        <dbReference type="EMBL" id="ABR48807.1"/>
    </source>
</evidence>
<dbReference type="InterPro" id="IPR003141">
    <property type="entry name" value="Pol/His_phosphatase_N"/>
</dbReference>
<feature type="domain" description="Polymerase/histidinol phosphatase N-terminal" evidence="1">
    <location>
        <begin position="4"/>
        <end position="70"/>
    </location>
</feature>
<dbReference type="CDD" id="cd07438">
    <property type="entry name" value="PHP_HisPPase_AMP"/>
    <property type="match status" value="1"/>
</dbReference>
<dbReference type="STRING" id="293826.Amet_2655"/>
<dbReference type="AlphaFoldDB" id="A6TRI9"/>
<name>A6TRI9_ALKMQ</name>
<dbReference type="InterPro" id="IPR016195">
    <property type="entry name" value="Pol/histidinol_Pase-like"/>
</dbReference>
<protein>
    <submittedName>
        <fullName evidence="2">PHP C-terminal domain protein</fullName>
    </submittedName>
</protein>
<dbReference type="RefSeq" id="WP_012063780.1">
    <property type="nucleotide sequence ID" value="NC_009633.1"/>
</dbReference>
<dbReference type="Gene3D" id="3.20.20.140">
    <property type="entry name" value="Metal-dependent hydrolases"/>
    <property type="match status" value="1"/>
</dbReference>
<reference evidence="3" key="1">
    <citation type="journal article" date="2016" name="Genome Announc.">
        <title>Complete genome sequence of Alkaliphilus metalliredigens strain QYMF, an alkaliphilic and metal-reducing bacterium isolated from borax-contaminated leachate ponds.</title>
        <authorList>
            <person name="Hwang C."/>
            <person name="Copeland A."/>
            <person name="Lucas S."/>
            <person name="Lapidus A."/>
            <person name="Barry K."/>
            <person name="Detter J.C."/>
            <person name="Glavina Del Rio T."/>
            <person name="Hammon N."/>
            <person name="Israni S."/>
            <person name="Dalin E."/>
            <person name="Tice H."/>
            <person name="Pitluck S."/>
            <person name="Chertkov O."/>
            <person name="Brettin T."/>
            <person name="Bruce D."/>
            <person name="Han C."/>
            <person name="Schmutz J."/>
            <person name="Larimer F."/>
            <person name="Land M.L."/>
            <person name="Hauser L."/>
            <person name="Kyrpides N."/>
            <person name="Mikhailova N."/>
            <person name="Ye Q."/>
            <person name="Zhou J."/>
            <person name="Richardson P."/>
            <person name="Fields M.W."/>
        </authorList>
    </citation>
    <scope>NUCLEOTIDE SEQUENCE [LARGE SCALE GENOMIC DNA]</scope>
    <source>
        <strain evidence="3">QYMF</strain>
    </source>
</reference>
<dbReference type="InterPro" id="IPR052018">
    <property type="entry name" value="PHP_domain"/>
</dbReference>
<gene>
    <name evidence="2" type="ordered locus">Amet_2655</name>
</gene>
<dbReference type="PANTHER" id="PTHR42924:SF3">
    <property type="entry name" value="POLYMERASE_HISTIDINOL PHOSPHATASE N-TERMINAL DOMAIN-CONTAINING PROTEIN"/>
    <property type="match status" value="1"/>
</dbReference>
<evidence type="ECO:0000259" key="1">
    <source>
        <dbReference type="SMART" id="SM00481"/>
    </source>
</evidence>
<dbReference type="Proteomes" id="UP000001572">
    <property type="component" value="Chromosome"/>
</dbReference>